<comment type="cofactor">
    <cofactor evidence="12">
        <name>Ca(2+)</name>
        <dbReference type="ChEBI" id="CHEBI:29108"/>
    </cofactor>
    <text evidence="12">Can bind about 5 Ca(2+) ions per subunit.</text>
</comment>
<dbReference type="InterPro" id="IPR036375">
    <property type="entry name" value="Hemopexin-like_dom_sf"/>
</dbReference>
<feature type="binding site" evidence="12">
    <location>
        <position position="426"/>
    </location>
    <ligand>
        <name>Ca(2+)</name>
        <dbReference type="ChEBI" id="CHEBI:29108"/>
        <label>5</label>
    </ligand>
</feature>
<dbReference type="SUPFAM" id="SSF55486">
    <property type="entry name" value="Metalloproteases ('zincins'), catalytic domain"/>
    <property type="match status" value="1"/>
</dbReference>
<feature type="repeat" description="Hemopexin" evidence="14">
    <location>
        <begin position="470"/>
        <end position="519"/>
    </location>
</feature>
<feature type="binding site" evidence="12">
    <location>
        <position position="380"/>
    </location>
    <ligand>
        <name>Ca(2+)</name>
        <dbReference type="ChEBI" id="CHEBI:29108"/>
        <label>5</label>
    </ligand>
</feature>
<dbReference type="GO" id="GO:0004222">
    <property type="term" value="F:metalloendopeptidase activity"/>
    <property type="evidence" value="ECO:0007669"/>
    <property type="project" value="InterPro"/>
</dbReference>
<dbReference type="InterPro" id="IPR001818">
    <property type="entry name" value="Pept_M10_metallopeptidase"/>
</dbReference>
<dbReference type="PANTHER" id="PTHR10201">
    <property type="entry name" value="MATRIX METALLOPROTEINASE"/>
    <property type="match status" value="1"/>
</dbReference>
<evidence type="ECO:0000256" key="11">
    <source>
        <dbReference type="PIRSR" id="PIRSR001191-2"/>
    </source>
</evidence>
<dbReference type="InterPro" id="IPR036365">
    <property type="entry name" value="PGBD-like_sf"/>
</dbReference>
<keyword evidence="4" id="KW-0732">Signal</keyword>
<evidence type="ECO:0000256" key="8">
    <source>
        <dbReference type="ARBA" id="ARBA00023049"/>
    </source>
</evidence>
<feature type="binding site" evidence="12">
    <location>
        <position position="216"/>
    </location>
    <ligand>
        <name>Ca(2+)</name>
        <dbReference type="ChEBI" id="CHEBI:29108"/>
        <label>2</label>
    </ligand>
</feature>
<evidence type="ECO:0000256" key="14">
    <source>
        <dbReference type="PROSITE-ProRule" id="PRU01011"/>
    </source>
</evidence>
<dbReference type="SUPFAM" id="SSF47090">
    <property type="entry name" value="PGBD-like"/>
    <property type="match status" value="1"/>
</dbReference>
<dbReference type="EMBL" id="LNIX01000033">
    <property type="protein sequence ID" value="OXA40516.1"/>
    <property type="molecule type" value="Genomic_DNA"/>
</dbReference>
<keyword evidence="8" id="KW-0482">Metalloprotease</keyword>
<dbReference type="FunFam" id="2.110.10.10:FF:000007">
    <property type="entry name" value="stromelysin-3 isoform X2"/>
    <property type="match status" value="1"/>
</dbReference>
<feature type="region of interest" description="Disordered" evidence="15">
    <location>
        <begin position="523"/>
        <end position="569"/>
    </location>
</feature>
<dbReference type="InterPro" id="IPR024079">
    <property type="entry name" value="MetalloPept_cat_dom_sf"/>
</dbReference>
<keyword evidence="2" id="KW-0645">Protease</keyword>
<feature type="region of interest" description="Disordered" evidence="15">
    <location>
        <begin position="287"/>
        <end position="326"/>
    </location>
</feature>
<reference evidence="17 18" key="1">
    <citation type="submission" date="2015-12" db="EMBL/GenBank/DDBJ databases">
        <title>The genome of Folsomia candida.</title>
        <authorList>
            <person name="Faddeeva A."/>
            <person name="Derks M.F."/>
            <person name="Anvar Y."/>
            <person name="Smit S."/>
            <person name="Van Straalen N."/>
            <person name="Roelofs D."/>
        </authorList>
    </citation>
    <scope>NUCLEOTIDE SEQUENCE [LARGE SCALE GENOMIC DNA]</scope>
    <source>
        <strain evidence="17 18">VU population</strain>
        <tissue evidence="17">Whole body</tissue>
    </source>
</reference>
<comment type="similarity">
    <text evidence="1">Belongs to the peptidase M10A family.</text>
</comment>
<feature type="domain" description="Peptidase metallopeptidase" evidence="16">
    <location>
        <begin position="128"/>
        <end position="288"/>
    </location>
</feature>
<evidence type="ECO:0000256" key="7">
    <source>
        <dbReference type="ARBA" id="ARBA00022833"/>
    </source>
</evidence>
<feature type="repeat" description="Hemopexin" evidence="14">
    <location>
        <begin position="420"/>
        <end position="469"/>
    </location>
</feature>
<evidence type="ECO:0000256" key="2">
    <source>
        <dbReference type="ARBA" id="ARBA00022670"/>
    </source>
</evidence>
<evidence type="ECO:0000256" key="6">
    <source>
        <dbReference type="ARBA" id="ARBA00022801"/>
    </source>
</evidence>
<accession>A0A226D8D4</accession>
<evidence type="ECO:0000256" key="9">
    <source>
        <dbReference type="ARBA" id="ARBA00023145"/>
    </source>
</evidence>
<keyword evidence="9" id="KW-0865">Zymogen</keyword>
<feature type="binding site" evidence="12">
    <location>
        <position position="220"/>
    </location>
    <ligand>
        <name>Zn(2+)</name>
        <dbReference type="ChEBI" id="CHEBI:29105"/>
        <label>1</label>
    </ligand>
</feature>
<evidence type="ECO:0000256" key="13">
    <source>
        <dbReference type="PIRSR" id="PIRSR621190-4"/>
    </source>
</evidence>
<evidence type="ECO:0000256" key="5">
    <source>
        <dbReference type="ARBA" id="ARBA00022737"/>
    </source>
</evidence>
<evidence type="ECO:0000313" key="18">
    <source>
        <dbReference type="Proteomes" id="UP000198287"/>
    </source>
</evidence>
<feature type="binding site" evidence="11">
    <location>
        <position position="253"/>
    </location>
    <ligand>
        <name>Zn(2+)</name>
        <dbReference type="ChEBI" id="CHEBI:29105"/>
        <label>2</label>
        <note>catalytic</note>
    </ligand>
</feature>
<evidence type="ECO:0000256" key="4">
    <source>
        <dbReference type="ARBA" id="ARBA00022729"/>
    </source>
</evidence>
<dbReference type="PANTHER" id="PTHR10201:SF291">
    <property type="entry name" value="MATRIX METALLOPROTEINASE 1, ISOFORM C-RELATED"/>
    <property type="match status" value="1"/>
</dbReference>
<feature type="binding site" evidence="12">
    <location>
        <position position="209"/>
    </location>
    <ligand>
        <name>Zn(2+)</name>
        <dbReference type="ChEBI" id="CHEBI:29105"/>
        <label>1</label>
    </ligand>
</feature>
<feature type="binding site" evidence="12">
    <location>
        <position position="202"/>
    </location>
    <ligand>
        <name>Ca(2+)</name>
        <dbReference type="ChEBI" id="CHEBI:29108"/>
        <label>3</label>
    </ligand>
</feature>
<feature type="compositionally biased region" description="Basic and acidic residues" evidence="15">
    <location>
        <begin position="548"/>
        <end position="557"/>
    </location>
</feature>
<keyword evidence="18" id="KW-1185">Reference proteome</keyword>
<dbReference type="PIRSF" id="PIRSF001191">
    <property type="entry name" value="Peptidase_M10A_matrix"/>
    <property type="match status" value="1"/>
</dbReference>
<dbReference type="CDD" id="cd04278">
    <property type="entry name" value="ZnMc_MMP"/>
    <property type="match status" value="1"/>
</dbReference>
<dbReference type="SUPFAM" id="SSF50923">
    <property type="entry name" value="Hemopexin-like domain"/>
    <property type="match status" value="1"/>
</dbReference>
<feature type="binding site" evidence="12">
    <location>
        <position position="218"/>
    </location>
    <ligand>
        <name>Ca(2+)</name>
        <dbReference type="ChEBI" id="CHEBI:29108"/>
        <label>2</label>
    </ligand>
</feature>
<feature type="binding site" evidence="12">
    <location>
        <position position="194"/>
    </location>
    <ligand>
        <name>Zn(2+)</name>
        <dbReference type="ChEBI" id="CHEBI:29105"/>
        <label>1</label>
    </ligand>
</feature>
<evidence type="ECO:0000256" key="3">
    <source>
        <dbReference type="ARBA" id="ARBA00022723"/>
    </source>
</evidence>
<dbReference type="InterPro" id="IPR006026">
    <property type="entry name" value="Peptidase_Metallo"/>
</dbReference>
<feature type="binding site" evidence="12">
    <location>
        <position position="201"/>
    </location>
    <ligand>
        <name>Ca(2+)</name>
        <dbReference type="ChEBI" id="CHEBI:29108"/>
        <label>3</label>
    </ligand>
</feature>
<dbReference type="Pfam" id="PF01471">
    <property type="entry name" value="PG_binding_1"/>
    <property type="match status" value="1"/>
</dbReference>
<keyword evidence="5" id="KW-0677">Repeat</keyword>
<feature type="binding site" evidence="12">
    <location>
        <position position="378"/>
    </location>
    <ligand>
        <name>Ca(2+)</name>
        <dbReference type="ChEBI" id="CHEBI:29108"/>
        <label>4</label>
    </ligand>
</feature>
<feature type="binding site" evidence="12">
    <location>
        <position position="334"/>
    </location>
    <ligand>
        <name>Ca(2+)</name>
        <dbReference type="ChEBI" id="CHEBI:29108"/>
        <label>5</label>
    </ligand>
</feature>
<feature type="compositionally biased region" description="Acidic residues" evidence="15">
    <location>
        <begin position="533"/>
        <end position="547"/>
    </location>
</feature>
<feature type="binding site" description="in inhibited form" evidence="12">
    <location>
        <position position="109"/>
    </location>
    <ligand>
        <name>Zn(2+)</name>
        <dbReference type="ChEBI" id="CHEBI:29105"/>
        <label>2</label>
        <note>catalytic</note>
    </ligand>
</feature>
<evidence type="ECO:0000256" key="15">
    <source>
        <dbReference type="SAM" id="MobiDB-lite"/>
    </source>
</evidence>
<dbReference type="GO" id="GO:0005615">
    <property type="term" value="C:extracellular space"/>
    <property type="evidence" value="ECO:0007669"/>
    <property type="project" value="TreeGrafter"/>
</dbReference>
<dbReference type="GO" id="GO:0031012">
    <property type="term" value="C:extracellular matrix"/>
    <property type="evidence" value="ECO:0007669"/>
    <property type="project" value="InterPro"/>
</dbReference>
<name>A0A226D8D4_FOLCA</name>
<evidence type="ECO:0000256" key="10">
    <source>
        <dbReference type="PIRSR" id="PIRSR001191-1"/>
    </source>
</evidence>
<feature type="binding site" evidence="11">
    <location>
        <position position="243"/>
    </location>
    <ligand>
        <name>Zn(2+)</name>
        <dbReference type="ChEBI" id="CHEBI:29105"/>
        <label>2</label>
        <note>catalytic</note>
    </ligand>
</feature>
<dbReference type="CDD" id="cd00094">
    <property type="entry name" value="HX"/>
    <property type="match status" value="1"/>
</dbReference>
<feature type="binding site" evidence="12">
    <location>
        <position position="332"/>
    </location>
    <ligand>
        <name>Ca(2+)</name>
        <dbReference type="ChEBI" id="CHEBI:29108"/>
        <label>4</label>
    </ligand>
</feature>
<dbReference type="AlphaFoldDB" id="A0A226D8D4"/>
<dbReference type="InterPro" id="IPR021190">
    <property type="entry name" value="Pept_M10A"/>
</dbReference>
<feature type="binding site" evidence="11">
    <location>
        <position position="247"/>
    </location>
    <ligand>
        <name>Zn(2+)</name>
        <dbReference type="ChEBI" id="CHEBI:29105"/>
        <label>2</label>
        <note>catalytic</note>
    </ligand>
</feature>
<evidence type="ECO:0000256" key="1">
    <source>
        <dbReference type="ARBA" id="ARBA00010370"/>
    </source>
</evidence>
<dbReference type="OMA" id="DAEQWTI"/>
<dbReference type="Gene3D" id="3.40.390.10">
    <property type="entry name" value="Collagenase (Catalytic Domain)"/>
    <property type="match status" value="1"/>
</dbReference>
<dbReference type="Pfam" id="PF00045">
    <property type="entry name" value="Hemopexin"/>
    <property type="match status" value="4"/>
</dbReference>
<feature type="repeat" description="Hemopexin" evidence="14">
    <location>
        <begin position="374"/>
        <end position="419"/>
    </location>
</feature>
<feature type="compositionally biased region" description="Polar residues" evidence="15">
    <location>
        <begin position="290"/>
        <end position="300"/>
    </location>
</feature>
<organism evidence="17 18">
    <name type="scientific">Folsomia candida</name>
    <name type="common">Springtail</name>
    <dbReference type="NCBI Taxonomy" id="158441"/>
    <lineage>
        <taxon>Eukaryota</taxon>
        <taxon>Metazoa</taxon>
        <taxon>Ecdysozoa</taxon>
        <taxon>Arthropoda</taxon>
        <taxon>Hexapoda</taxon>
        <taxon>Collembola</taxon>
        <taxon>Entomobryomorpha</taxon>
        <taxon>Isotomoidea</taxon>
        <taxon>Isotomidae</taxon>
        <taxon>Proisotominae</taxon>
        <taxon>Folsomia</taxon>
    </lineage>
</organism>
<dbReference type="SMART" id="SM00235">
    <property type="entry name" value="ZnMc"/>
    <property type="match status" value="1"/>
</dbReference>
<dbReference type="GO" id="GO:0006508">
    <property type="term" value="P:proteolysis"/>
    <property type="evidence" value="ECO:0007669"/>
    <property type="project" value="UniProtKB-KW"/>
</dbReference>
<comment type="cofactor">
    <cofactor evidence="12">
        <name>Zn(2+)</name>
        <dbReference type="ChEBI" id="CHEBI:29105"/>
    </cofactor>
    <text evidence="12">Binds 2 Zn(2+) ions per subunit.</text>
</comment>
<sequence length="584" mass="65618">MNRMIPKWRCVLLDKKLVVTNLSLFLASVLTCSVMLAAAPVKNNNNENGHAMMYLMQYGWLDPAAKKVGSTASLVDLRKPIEEFQSFAGLNVTGELDDETIELMNTPRCGVRDKIGHDARRRKRYVLQGSRWKVRELSYRIEKYPTVAKSVGEKAIDAEVAQAFKVWEDHANLVFTKKTSGKVHIAIRFETGEHGDGDPFDGEGGTLAHAYFPVYGGDAHFDNAERWTLKSYSGTNLFQVAAHEFGHSLGLSHSDKRAALMAPFYRGYKPSFVLDEDDIQGIQSLYGKKTTASRPGSNPEAQVPPVKPPPPPVKGSSSSSSNSKLCNDPKIDAITAMADGSTYAFKGEEVYKLTDNGIAPGYPQRIKAIFKDLPSYLDAAFTWSNDKTYFFKGSKYWRYTDLTLDSGYPKAITEGFAGVPESIDTAFVWSGNGKIYFFKGDKYWRFDPHKDPPIGGGYPKPIDNWTGIPNNVNAALRYSNGYTYFFKGKDYYRFNDRTFQVDLADPTFPRPSGEWWYGCGKRDMKSDKSPSDYQEDSSSDDTGEYDLGEPRDFHERVPTTTKGPTVTTAKRPAWWKRMWNWVTG</sequence>
<dbReference type="PRINTS" id="PR00138">
    <property type="entry name" value="MATRIXIN"/>
</dbReference>
<feature type="compositionally biased region" description="Low complexity" evidence="15">
    <location>
        <begin position="314"/>
        <end position="324"/>
    </location>
</feature>
<evidence type="ECO:0000256" key="12">
    <source>
        <dbReference type="PIRSR" id="PIRSR621190-2"/>
    </source>
</evidence>
<gene>
    <name evidence="17" type="ORF">Fcan01_24789</name>
</gene>
<protein>
    <submittedName>
        <fullName evidence="17">Matrix metalloproteinase-16</fullName>
    </submittedName>
</protein>
<feature type="binding site" evidence="12">
    <location>
        <position position="222"/>
    </location>
    <ligand>
        <name>Ca(2+)</name>
        <dbReference type="ChEBI" id="CHEBI:29108"/>
        <label>3</label>
    </ligand>
</feature>
<feature type="compositionally biased region" description="Low complexity" evidence="15">
    <location>
        <begin position="558"/>
        <end position="568"/>
    </location>
</feature>
<feature type="repeat" description="Hemopexin" evidence="14">
    <location>
        <begin position="328"/>
        <end position="373"/>
    </location>
</feature>
<proteinExistence type="inferred from homology"/>
<keyword evidence="12" id="KW-0106">Calcium</keyword>
<dbReference type="FunFam" id="3.40.390.10:FF:000022">
    <property type="entry name" value="Matrix metalloproteinase 1, isoform C"/>
    <property type="match status" value="1"/>
</dbReference>
<keyword evidence="6" id="KW-0378">Hydrolase</keyword>
<evidence type="ECO:0000259" key="16">
    <source>
        <dbReference type="SMART" id="SM00235"/>
    </source>
</evidence>
<dbReference type="InterPro" id="IPR002477">
    <property type="entry name" value="Peptidoglycan-bd-like"/>
</dbReference>
<feature type="modified residue" description="Phosphotyrosine; by PKDCC" evidence="13">
    <location>
        <position position="408"/>
    </location>
</feature>
<dbReference type="PROSITE" id="PS51642">
    <property type="entry name" value="HEMOPEXIN_2"/>
    <property type="match status" value="4"/>
</dbReference>
<dbReference type="InterPro" id="IPR018487">
    <property type="entry name" value="Hemopexin-like_repeat"/>
</dbReference>
<evidence type="ECO:0000313" key="17">
    <source>
        <dbReference type="EMBL" id="OXA40516.1"/>
    </source>
</evidence>
<keyword evidence="7 11" id="KW-0862">Zinc</keyword>
<feature type="binding site" evidence="12">
    <location>
        <position position="225"/>
    </location>
    <ligand>
        <name>Ca(2+)</name>
        <dbReference type="ChEBI" id="CHEBI:29108"/>
        <label>1</label>
    </ligand>
</feature>
<dbReference type="Proteomes" id="UP000198287">
    <property type="component" value="Unassembled WGS sequence"/>
</dbReference>
<dbReference type="OrthoDB" id="406838at2759"/>
<dbReference type="SMART" id="SM00120">
    <property type="entry name" value="HX"/>
    <property type="match status" value="4"/>
</dbReference>
<dbReference type="InterPro" id="IPR000585">
    <property type="entry name" value="Hemopexin-like_dom"/>
</dbReference>
<feature type="active site" evidence="10">
    <location>
        <position position="244"/>
    </location>
</feature>
<dbReference type="GO" id="GO:0030198">
    <property type="term" value="P:extracellular matrix organization"/>
    <property type="evidence" value="ECO:0007669"/>
    <property type="project" value="TreeGrafter"/>
</dbReference>
<feature type="binding site" evidence="12">
    <location>
        <position position="261"/>
    </location>
    <ligand>
        <name>Zn(2+)</name>
        <dbReference type="ChEBI" id="CHEBI:29105"/>
        <label>2</label>
        <note>catalytic</note>
    </ligand>
</feature>
<feature type="binding site" evidence="12">
    <location>
        <position position="225"/>
    </location>
    <ligand>
        <name>Ca(2+)</name>
        <dbReference type="ChEBI" id="CHEBI:29108"/>
        <label>3</label>
    </ligand>
</feature>
<feature type="binding site" evidence="12">
    <location>
        <position position="196"/>
    </location>
    <ligand>
        <name>Zn(2+)</name>
        <dbReference type="ChEBI" id="CHEBI:29105"/>
        <label>1</label>
    </ligand>
</feature>
<keyword evidence="3 11" id="KW-0479">Metal-binding</keyword>
<dbReference type="GO" id="GO:0008270">
    <property type="term" value="F:zinc ion binding"/>
    <property type="evidence" value="ECO:0007669"/>
    <property type="project" value="InterPro"/>
</dbReference>
<dbReference type="GO" id="GO:0030574">
    <property type="term" value="P:collagen catabolic process"/>
    <property type="evidence" value="ECO:0007669"/>
    <property type="project" value="TreeGrafter"/>
</dbReference>
<dbReference type="Pfam" id="PF00413">
    <property type="entry name" value="Peptidase_M10"/>
    <property type="match status" value="1"/>
</dbReference>
<dbReference type="Gene3D" id="2.110.10.10">
    <property type="entry name" value="Hemopexin-like domain"/>
    <property type="match status" value="1"/>
</dbReference>
<comment type="caution">
    <text evidence="17">The sequence shown here is derived from an EMBL/GenBank/DDBJ whole genome shotgun (WGS) entry which is preliminary data.</text>
</comment>
<dbReference type="InterPro" id="IPR033739">
    <property type="entry name" value="M10A_MMP"/>
</dbReference>